<feature type="transmembrane region" description="Helical" evidence="5">
    <location>
        <begin position="12"/>
        <end position="33"/>
    </location>
</feature>
<evidence type="ECO:0000313" key="7">
    <source>
        <dbReference type="EMBL" id="NAW34470.1"/>
    </source>
</evidence>
<feature type="transmembrane region" description="Helical" evidence="5">
    <location>
        <begin position="224"/>
        <end position="243"/>
    </location>
</feature>
<dbReference type="GO" id="GO:0016874">
    <property type="term" value="F:ligase activity"/>
    <property type="evidence" value="ECO:0007669"/>
    <property type="project" value="UniProtKB-KW"/>
</dbReference>
<gene>
    <name evidence="7" type="ORF">GRB96_08565</name>
</gene>
<feature type="transmembrane region" description="Helical" evidence="5">
    <location>
        <begin position="73"/>
        <end position="90"/>
    </location>
</feature>
<sequence>MLYGGLRIYQPAIGEAGGSLVALTGLMAVLVWGRGIRGSAPLWLLLAAVLVQLLSWVLIAWQHPDWAASNPKLDRMAKWFLFIGVAWWLGGSTRHTLLLWGLALFGLLLMVTIGEQAWPEWQRALTKSWYRPAFGIQNAQHAALFFGAGLLGLIVFAGRCWHIGSYAWLRRLVWLVLFSVLLCGVAVTQTRGIWLGLLLAGSAVAMAALLWLWHYRHPRHLMRWMALGLVGLVLVGAVAGVAFHDTVERRLAKENEAIANILSGDVASVPYSSVGVRFHTWRAAGQWFVERPLVGWGDEARGLVIKNTDWLPDHVRQQFGHLHNTTLEILVAYGVLGLGVMLLLTAWVAMGTWRAWRAGVMPGDMALFGLGFLIFFVVVNQFESYLSFWSGTYLFNLVLGGLVSHIWYWQVRGNRGDHSESICLNKKVG</sequence>
<comment type="caution">
    <text evidence="7">The sequence shown here is derived from an EMBL/GenBank/DDBJ whole genome shotgun (WGS) entry which is preliminary data.</text>
</comment>
<dbReference type="Proteomes" id="UP000487929">
    <property type="component" value="Unassembled WGS sequence"/>
</dbReference>
<keyword evidence="7" id="KW-0436">Ligase</keyword>
<dbReference type="EMBL" id="WUTT01000001">
    <property type="protein sequence ID" value="NAW34470.1"/>
    <property type="molecule type" value="Genomic_DNA"/>
</dbReference>
<keyword evidence="3 5" id="KW-1133">Transmembrane helix</keyword>
<feature type="transmembrane region" description="Helical" evidence="5">
    <location>
        <begin position="168"/>
        <end position="187"/>
    </location>
</feature>
<accession>A0A7X4W575</accession>
<dbReference type="PANTHER" id="PTHR37422:SF13">
    <property type="entry name" value="LIPOPOLYSACCHARIDE BIOSYNTHESIS PROTEIN PA4999-RELATED"/>
    <property type="match status" value="1"/>
</dbReference>
<keyword evidence="4 5" id="KW-0472">Membrane</keyword>
<evidence type="ECO:0000256" key="2">
    <source>
        <dbReference type="ARBA" id="ARBA00022692"/>
    </source>
</evidence>
<feature type="transmembrane region" description="Helical" evidence="5">
    <location>
        <begin position="330"/>
        <end position="353"/>
    </location>
</feature>
<dbReference type="InterPro" id="IPR007016">
    <property type="entry name" value="O-antigen_ligase-rel_domated"/>
</dbReference>
<keyword evidence="2 5" id="KW-0812">Transmembrane</keyword>
<proteinExistence type="predicted"/>
<feature type="transmembrane region" description="Helical" evidence="5">
    <location>
        <begin position="97"/>
        <end position="118"/>
    </location>
</feature>
<evidence type="ECO:0000256" key="1">
    <source>
        <dbReference type="ARBA" id="ARBA00004141"/>
    </source>
</evidence>
<protein>
    <submittedName>
        <fullName evidence="7">O-antigen ligase family protein</fullName>
    </submittedName>
</protein>
<feature type="transmembrane region" description="Helical" evidence="5">
    <location>
        <begin position="193"/>
        <end position="212"/>
    </location>
</feature>
<evidence type="ECO:0000256" key="4">
    <source>
        <dbReference type="ARBA" id="ARBA00023136"/>
    </source>
</evidence>
<feature type="transmembrane region" description="Helical" evidence="5">
    <location>
        <begin position="40"/>
        <end position="61"/>
    </location>
</feature>
<keyword evidence="8" id="KW-1185">Reference proteome</keyword>
<evidence type="ECO:0000313" key="8">
    <source>
        <dbReference type="Proteomes" id="UP000487929"/>
    </source>
</evidence>
<feature type="transmembrane region" description="Helical" evidence="5">
    <location>
        <begin position="388"/>
        <end position="409"/>
    </location>
</feature>
<dbReference type="GO" id="GO:0016020">
    <property type="term" value="C:membrane"/>
    <property type="evidence" value="ECO:0007669"/>
    <property type="project" value="UniProtKB-SubCell"/>
</dbReference>
<feature type="transmembrane region" description="Helical" evidence="5">
    <location>
        <begin position="138"/>
        <end position="156"/>
    </location>
</feature>
<feature type="transmembrane region" description="Helical" evidence="5">
    <location>
        <begin position="365"/>
        <end position="382"/>
    </location>
</feature>
<dbReference type="AlphaFoldDB" id="A0A7X4W575"/>
<organism evidence="7 8">
    <name type="scientific">Halomonas alimentaria</name>
    <dbReference type="NCBI Taxonomy" id="147248"/>
    <lineage>
        <taxon>Bacteria</taxon>
        <taxon>Pseudomonadati</taxon>
        <taxon>Pseudomonadota</taxon>
        <taxon>Gammaproteobacteria</taxon>
        <taxon>Oceanospirillales</taxon>
        <taxon>Halomonadaceae</taxon>
        <taxon>Halomonas</taxon>
    </lineage>
</organism>
<dbReference type="Pfam" id="PF04932">
    <property type="entry name" value="Wzy_C"/>
    <property type="match status" value="1"/>
</dbReference>
<evidence type="ECO:0000256" key="5">
    <source>
        <dbReference type="SAM" id="Phobius"/>
    </source>
</evidence>
<evidence type="ECO:0000256" key="3">
    <source>
        <dbReference type="ARBA" id="ARBA00022989"/>
    </source>
</evidence>
<feature type="domain" description="O-antigen ligase-related" evidence="6">
    <location>
        <begin position="177"/>
        <end position="340"/>
    </location>
</feature>
<dbReference type="InterPro" id="IPR051533">
    <property type="entry name" value="WaaL-like"/>
</dbReference>
<evidence type="ECO:0000259" key="6">
    <source>
        <dbReference type="Pfam" id="PF04932"/>
    </source>
</evidence>
<dbReference type="PANTHER" id="PTHR37422">
    <property type="entry name" value="TEICHURONIC ACID BIOSYNTHESIS PROTEIN TUAE"/>
    <property type="match status" value="1"/>
</dbReference>
<reference evidence="7 8" key="1">
    <citation type="submission" date="2019-12" db="EMBL/GenBank/DDBJ databases">
        <title>Draft genome sequencing of Halomonas alimentaria DSM 15356.</title>
        <authorList>
            <person name="Pandiyan K."/>
            <person name="Kushwaha P."/>
            <person name="Gowdham M."/>
            <person name="Chakdar H."/>
            <person name="Singh A."/>
            <person name="Kumar M."/>
            <person name="Saxena A.K."/>
        </authorList>
    </citation>
    <scope>NUCLEOTIDE SEQUENCE [LARGE SCALE GENOMIC DNA]</scope>
    <source>
        <strain evidence="7 8">DSM 15356</strain>
    </source>
</reference>
<dbReference type="OrthoDB" id="8576060at2"/>
<comment type="subcellular location">
    <subcellularLocation>
        <location evidence="1">Membrane</location>
        <topology evidence="1">Multi-pass membrane protein</topology>
    </subcellularLocation>
</comment>
<name>A0A7X4W575_9GAMM</name>